<evidence type="ECO:0000313" key="2">
    <source>
        <dbReference type="Proteomes" id="UP000322214"/>
    </source>
</evidence>
<protein>
    <submittedName>
        <fullName evidence="1">Uncharacterized protein</fullName>
    </submittedName>
</protein>
<dbReference type="KEGG" id="mff:MFFC18_34210"/>
<organism evidence="1 2">
    <name type="scientific">Mariniblastus fucicola</name>
    <dbReference type="NCBI Taxonomy" id="980251"/>
    <lineage>
        <taxon>Bacteria</taxon>
        <taxon>Pseudomonadati</taxon>
        <taxon>Planctomycetota</taxon>
        <taxon>Planctomycetia</taxon>
        <taxon>Pirellulales</taxon>
        <taxon>Pirellulaceae</taxon>
        <taxon>Mariniblastus</taxon>
    </lineage>
</organism>
<dbReference type="STRING" id="980251.GCA_001642875_02651"/>
<dbReference type="EMBL" id="CP042912">
    <property type="protein sequence ID" value="QEG23521.1"/>
    <property type="molecule type" value="Genomic_DNA"/>
</dbReference>
<gene>
    <name evidence="1" type="ORF">MFFC18_34210</name>
</gene>
<reference evidence="1 2" key="1">
    <citation type="submission" date="2019-08" db="EMBL/GenBank/DDBJ databases">
        <title>Deep-cultivation of Planctomycetes and their phenomic and genomic characterization uncovers novel biology.</title>
        <authorList>
            <person name="Wiegand S."/>
            <person name="Jogler M."/>
            <person name="Boedeker C."/>
            <person name="Pinto D."/>
            <person name="Vollmers J."/>
            <person name="Rivas-Marin E."/>
            <person name="Kohn T."/>
            <person name="Peeters S.H."/>
            <person name="Heuer A."/>
            <person name="Rast P."/>
            <person name="Oberbeckmann S."/>
            <person name="Bunk B."/>
            <person name="Jeske O."/>
            <person name="Meyerdierks A."/>
            <person name="Storesund J.E."/>
            <person name="Kallscheuer N."/>
            <person name="Luecker S."/>
            <person name="Lage O.M."/>
            <person name="Pohl T."/>
            <person name="Merkel B.J."/>
            <person name="Hornburger P."/>
            <person name="Mueller R.-W."/>
            <person name="Bruemmer F."/>
            <person name="Labrenz M."/>
            <person name="Spormann A.M."/>
            <person name="Op den Camp H."/>
            <person name="Overmann J."/>
            <person name="Amann R."/>
            <person name="Jetten M.S.M."/>
            <person name="Mascher T."/>
            <person name="Medema M.H."/>
            <person name="Devos D.P."/>
            <person name="Kaster A.-K."/>
            <person name="Ovreas L."/>
            <person name="Rohde M."/>
            <person name="Galperin M.Y."/>
            <person name="Jogler C."/>
        </authorList>
    </citation>
    <scope>NUCLEOTIDE SEQUENCE [LARGE SCALE GENOMIC DNA]</scope>
    <source>
        <strain evidence="1 2">FC18</strain>
    </source>
</reference>
<dbReference type="AlphaFoldDB" id="A0A5B9PLH2"/>
<dbReference type="Proteomes" id="UP000322214">
    <property type="component" value="Chromosome"/>
</dbReference>
<proteinExistence type="predicted"/>
<accession>A0A5B9PLH2</accession>
<keyword evidence="2" id="KW-1185">Reference proteome</keyword>
<sequence>MSWLLKFSISSLLVIFTVPFSQSMSVGQVTSEFTIEDRLNAASLFEGTFSNALSIQRGDFLLRVTKRFDSTKMVTPTDTLIVEDEKYFRVRFDHISQQTLAVRLYKNSLLHEPLNNESELSFDEGQSAAGLLFNGDQMFTRRLPDKLVKLQEDAPRAKILSMIGIPEIRAVGMVTFGGTGQFAQAENAIERLGSGDSISGLSKLINGKQTIELEVSRAEMKQTFAMVFRMDAERMLPLQREILLKTKTKRSMISEEKIDWVERDGVYLPSKILKRNNSQKVHKGMTYFSVVDTTAALHWFSVNKPFKADAYDKSYLEDTDKMMKLVDVVASKATTLLEADKSKENENKNTASSPE</sequence>
<evidence type="ECO:0000313" key="1">
    <source>
        <dbReference type="EMBL" id="QEG23521.1"/>
    </source>
</evidence>
<dbReference type="RefSeq" id="WP_075081995.1">
    <property type="nucleotide sequence ID" value="NZ_CP042912.1"/>
</dbReference>
<name>A0A5B9PLH2_9BACT</name>